<evidence type="ECO:0000256" key="5">
    <source>
        <dbReference type="ARBA" id="ARBA00023136"/>
    </source>
</evidence>
<accession>A0A161ZHE7</accession>
<keyword evidence="5 8" id="KW-0472">Membrane</keyword>
<feature type="transmembrane region" description="Helical" evidence="8">
    <location>
        <begin position="97"/>
        <end position="116"/>
    </location>
</feature>
<dbReference type="GO" id="GO:0005886">
    <property type="term" value="C:plasma membrane"/>
    <property type="evidence" value="ECO:0007669"/>
    <property type="project" value="TreeGrafter"/>
</dbReference>
<dbReference type="PANTHER" id="PTHR46154">
    <property type="match status" value="1"/>
</dbReference>
<feature type="transmembrane region" description="Helical" evidence="8">
    <location>
        <begin position="500"/>
        <end position="521"/>
    </location>
</feature>
<evidence type="ECO:0000256" key="4">
    <source>
        <dbReference type="ARBA" id="ARBA00022989"/>
    </source>
</evidence>
<dbReference type="PANTHER" id="PTHR46154:SF3">
    <property type="entry name" value="DUR32P"/>
    <property type="match status" value="1"/>
</dbReference>
<dbReference type="InterPro" id="IPR031155">
    <property type="entry name" value="DUR"/>
</dbReference>
<reference evidence="9" key="1">
    <citation type="journal article" date="2014" name="Genome Announc.">
        <title>Complete sequencing and chromosome-scale genome assembly of the industrial progenitor strain P2niaD18 from the penicillin producer Penicillium chrysogenum.</title>
        <authorList>
            <person name="Specht T."/>
            <person name="Dahlmann T.A."/>
            <person name="Zadra I."/>
            <person name="Kurnsteiner H."/>
            <person name="Kuck U."/>
        </authorList>
    </citation>
    <scope>NUCLEOTIDE SEQUENCE [LARGE SCALE GENOMIC DNA]</scope>
    <source>
        <strain evidence="9">P2niaD18</strain>
    </source>
</reference>
<dbReference type="Proteomes" id="UP000076449">
    <property type="component" value="Chromosome I"/>
</dbReference>
<dbReference type="PROSITE" id="PS50283">
    <property type="entry name" value="NA_SOLUT_SYMP_3"/>
    <property type="match status" value="1"/>
</dbReference>
<feature type="transmembrane region" description="Helical" evidence="8">
    <location>
        <begin position="259"/>
        <end position="281"/>
    </location>
</feature>
<dbReference type="GO" id="GO:0015204">
    <property type="term" value="F:urea transmembrane transporter activity"/>
    <property type="evidence" value="ECO:0007669"/>
    <property type="project" value="InterPro"/>
</dbReference>
<evidence type="ECO:0000256" key="1">
    <source>
        <dbReference type="ARBA" id="ARBA00004141"/>
    </source>
</evidence>
<feature type="transmembrane region" description="Helical" evidence="8">
    <location>
        <begin position="171"/>
        <end position="189"/>
    </location>
</feature>
<evidence type="ECO:0000256" key="3">
    <source>
        <dbReference type="ARBA" id="ARBA00022692"/>
    </source>
</evidence>
<dbReference type="InterPro" id="IPR001734">
    <property type="entry name" value="Na/solute_symporter"/>
</dbReference>
<feature type="transmembrane region" description="Helical" evidence="8">
    <location>
        <begin position="358"/>
        <end position="384"/>
    </location>
</feature>
<evidence type="ECO:0000256" key="2">
    <source>
        <dbReference type="ARBA" id="ARBA00006434"/>
    </source>
</evidence>
<feature type="transmembrane region" description="Helical" evidence="8">
    <location>
        <begin position="201"/>
        <end position="220"/>
    </location>
</feature>
<feature type="transmembrane region" description="Helical" evidence="8">
    <location>
        <begin position="60"/>
        <end position="77"/>
    </location>
</feature>
<proteinExistence type="inferred from homology"/>
<feature type="transmembrane region" description="Helical" evidence="8">
    <location>
        <begin position="293"/>
        <end position="317"/>
    </location>
</feature>
<dbReference type="AlphaFoldDB" id="A0A161ZHE7"/>
<dbReference type="CDD" id="cd11476">
    <property type="entry name" value="SLC5sbd_DUR3"/>
    <property type="match status" value="1"/>
</dbReference>
<dbReference type="InterPro" id="IPR038377">
    <property type="entry name" value="Na/Glc_symporter_sf"/>
</dbReference>
<dbReference type="EMBL" id="CM002798">
    <property type="protein sequence ID" value="KZN91567.1"/>
    <property type="molecule type" value="Genomic_DNA"/>
</dbReference>
<feature type="transmembrane region" description="Helical" evidence="8">
    <location>
        <begin position="461"/>
        <end position="480"/>
    </location>
</feature>
<feature type="transmembrane region" description="Helical" evidence="8">
    <location>
        <begin position="433"/>
        <end position="454"/>
    </location>
</feature>
<feature type="transmembrane region" description="Helical" evidence="8">
    <location>
        <begin position="137"/>
        <end position="159"/>
    </location>
</feature>
<dbReference type="Gene3D" id="1.20.1730.10">
    <property type="entry name" value="Sodium/glucose cotransporter"/>
    <property type="match status" value="1"/>
</dbReference>
<organism evidence="9">
    <name type="scientific">Penicillium chrysogenum</name>
    <name type="common">Penicillium notatum</name>
    <dbReference type="NCBI Taxonomy" id="5076"/>
    <lineage>
        <taxon>Eukaryota</taxon>
        <taxon>Fungi</taxon>
        <taxon>Dikarya</taxon>
        <taxon>Ascomycota</taxon>
        <taxon>Pezizomycotina</taxon>
        <taxon>Eurotiomycetes</taxon>
        <taxon>Eurotiomycetidae</taxon>
        <taxon>Eurotiales</taxon>
        <taxon>Aspergillaceae</taxon>
        <taxon>Penicillium</taxon>
        <taxon>Penicillium chrysogenum species complex</taxon>
    </lineage>
</organism>
<evidence type="ECO:0000256" key="7">
    <source>
        <dbReference type="SAM" id="MobiDB-lite"/>
    </source>
</evidence>
<gene>
    <name evidence="9" type="ORF">EN45_017070</name>
</gene>
<comment type="similarity">
    <text evidence="2 6">Belongs to the sodium:solute symporter (SSF) (TC 2.A.21) family.</text>
</comment>
<dbReference type="PhylomeDB" id="A0A161ZHE7"/>
<evidence type="ECO:0000256" key="8">
    <source>
        <dbReference type="SAM" id="Phobius"/>
    </source>
</evidence>
<name>A0A161ZHE7_PENCH</name>
<comment type="subcellular location">
    <subcellularLocation>
        <location evidence="1">Membrane</location>
        <topology evidence="1">Multi-pass membrane protein</topology>
    </subcellularLocation>
</comment>
<sequence length="713" mass="78054">MSNTIDTSKLALIPQGAAYGLLIGLSVLFCGVILIAVKVQKAYLAEDSGKSEMFMVANRSVGRGLCASAVFSSWMWINETVLCAAMTYRYGLAVPLWWGSGLCFQIALMAALGVMAKIRVPYAHTSLEVVRMRYGRIGHLVFIVLNLVNNVFGCASMIMTGSQLIHGVSGMHYVAATILVPLGVVLYTAVGGLKATFLTDFLHTAIALILIIYFTIAVLTNSSVGGLSGLYDKLIATAADNYIPGNYEGSLLTFKSKDAIIWGLILKFGNLALVVMDTAFWQKSFATEVKATVPGYNIAALAVFGIPWGLGTVIGLATRAIHDTPIFPTYPSLLTATEVSSGMVMPYTIKALIGDKGIIGFFFLLFMALTSTVSSSMIAVSSILSYDIYKTYLNPKATDKQIVGVSHLTVVIHGVFITGISIALNYGGANMTWIGYLRPIISCPGIIPMILTLFWSRQTRIAAIISPVLGFFTGLAVWLATTQYMYGTINITTTTNPYPALYAAIASFFTPALYSVVLSVYKPYKFDWRVFLRIELADQAKAQPRPPDTTTLNEISQEDPASDSKGVAESVKPVVDSQPESINNDPEQIGDKDEKNHTKQASSQNCEEINLDVQHPFDDATLDELYRWLKIAWYMFGAIVLITFVAWPLPLYRDYIFTKSFFSGWVVVGIIWQFAAFGAVVIFPLYDGWHDIAIGARGIWKSSKEYIDRAKRS</sequence>
<feature type="region of interest" description="Disordered" evidence="7">
    <location>
        <begin position="542"/>
        <end position="605"/>
    </location>
</feature>
<feature type="transmembrane region" description="Helical" evidence="8">
    <location>
        <begin position="17"/>
        <end position="39"/>
    </location>
</feature>
<keyword evidence="3 8" id="KW-0812">Transmembrane</keyword>
<feature type="transmembrane region" description="Helical" evidence="8">
    <location>
        <begin position="631"/>
        <end position="650"/>
    </location>
</feature>
<protein>
    <submittedName>
        <fullName evidence="9">Urea active transporter</fullName>
    </submittedName>
</protein>
<evidence type="ECO:0000313" key="9">
    <source>
        <dbReference type="EMBL" id="KZN91567.1"/>
    </source>
</evidence>
<evidence type="ECO:0000256" key="6">
    <source>
        <dbReference type="RuleBase" id="RU362091"/>
    </source>
</evidence>
<feature type="transmembrane region" description="Helical" evidence="8">
    <location>
        <begin position="662"/>
        <end position="686"/>
    </location>
</feature>
<dbReference type="Pfam" id="PF00474">
    <property type="entry name" value="SSF"/>
    <property type="match status" value="1"/>
</dbReference>
<feature type="transmembrane region" description="Helical" evidence="8">
    <location>
        <begin position="405"/>
        <end position="427"/>
    </location>
</feature>
<keyword evidence="4 8" id="KW-1133">Transmembrane helix</keyword>